<organism evidence="1 2">
    <name type="scientific">Desulfomonile tiedjei</name>
    <dbReference type="NCBI Taxonomy" id="2358"/>
    <lineage>
        <taxon>Bacteria</taxon>
        <taxon>Pseudomonadati</taxon>
        <taxon>Thermodesulfobacteriota</taxon>
        <taxon>Desulfomonilia</taxon>
        <taxon>Desulfomonilales</taxon>
        <taxon>Desulfomonilaceae</taxon>
        <taxon>Desulfomonile</taxon>
    </lineage>
</organism>
<dbReference type="AlphaFoldDB" id="A0A9D6V5R7"/>
<reference evidence="1" key="1">
    <citation type="submission" date="2020-07" db="EMBL/GenBank/DDBJ databases">
        <title>Huge and variable diversity of episymbiotic CPR bacteria and DPANN archaea in groundwater ecosystems.</title>
        <authorList>
            <person name="He C.Y."/>
            <person name="Keren R."/>
            <person name="Whittaker M."/>
            <person name="Farag I.F."/>
            <person name="Doudna J."/>
            <person name="Cate J.H.D."/>
            <person name="Banfield J.F."/>
        </authorList>
    </citation>
    <scope>NUCLEOTIDE SEQUENCE</scope>
    <source>
        <strain evidence="1">NC_groundwater_1664_Pr3_B-0.1um_52_9</strain>
    </source>
</reference>
<name>A0A9D6V5R7_9BACT</name>
<protein>
    <recommendedName>
        <fullName evidence="3">DUF3150 domain-containing protein</fullName>
    </recommendedName>
</protein>
<dbReference type="InterPro" id="IPR021496">
    <property type="entry name" value="DUF3150"/>
</dbReference>
<evidence type="ECO:0008006" key="3">
    <source>
        <dbReference type="Google" id="ProtNLM"/>
    </source>
</evidence>
<evidence type="ECO:0000313" key="1">
    <source>
        <dbReference type="EMBL" id="MBI5252621.1"/>
    </source>
</evidence>
<sequence length="300" mass="34119">MNPNDVSERLVNLGQKRLLPKETLAPLTLIEGRVHSLVEDNTFPFLNGLAHFLPNSRLQEVTTKLDVMRKEFEQAREVFLKDYGQHRHAAQREWEEMAHKLSQDPAWLLEAIVESFPPVNKLERSFVFDVQLFQISLPQTLSREIVTVTQQQAVITARQQAAQQASVKMRSDLEQFIGDCVANLREQTATLCEEMLVSISNGKTDGVHQKTLNRLVNFIDQFKQMNFVGDDVMEQRLEQVRKELLGRSAEEYRGNQSAQQRLRSGLSALGSYARSLAKADATPLVQRFGELGKRKFALAA</sequence>
<dbReference type="Pfam" id="PF11348">
    <property type="entry name" value="DUF3150"/>
    <property type="match status" value="1"/>
</dbReference>
<accession>A0A9D6V5R7</accession>
<dbReference type="EMBL" id="JACRDE010000628">
    <property type="protein sequence ID" value="MBI5252621.1"/>
    <property type="molecule type" value="Genomic_DNA"/>
</dbReference>
<dbReference type="Proteomes" id="UP000807825">
    <property type="component" value="Unassembled WGS sequence"/>
</dbReference>
<evidence type="ECO:0000313" key="2">
    <source>
        <dbReference type="Proteomes" id="UP000807825"/>
    </source>
</evidence>
<comment type="caution">
    <text evidence="1">The sequence shown here is derived from an EMBL/GenBank/DDBJ whole genome shotgun (WGS) entry which is preliminary data.</text>
</comment>
<proteinExistence type="predicted"/>
<gene>
    <name evidence="1" type="ORF">HY912_24255</name>
</gene>